<evidence type="ECO:0000256" key="1">
    <source>
        <dbReference type="SAM" id="MobiDB-lite"/>
    </source>
</evidence>
<reference evidence="4" key="1">
    <citation type="submission" date="2021-07" db="EMBL/GenBank/DDBJ databases">
        <authorList>
            <person name="Branca A.L. A."/>
        </authorList>
    </citation>
    <scope>NUCLEOTIDE SEQUENCE</scope>
</reference>
<feature type="region of interest" description="Disordered" evidence="1">
    <location>
        <begin position="369"/>
        <end position="389"/>
    </location>
</feature>
<keyword evidence="2" id="KW-0472">Membrane</keyword>
<keyword evidence="2" id="KW-1133">Transmembrane helix</keyword>
<proteinExistence type="predicted"/>
<organism evidence="4 5">
    <name type="scientific">Penicillium salamii</name>
    <dbReference type="NCBI Taxonomy" id="1612424"/>
    <lineage>
        <taxon>Eukaryota</taxon>
        <taxon>Fungi</taxon>
        <taxon>Dikarya</taxon>
        <taxon>Ascomycota</taxon>
        <taxon>Pezizomycotina</taxon>
        <taxon>Eurotiomycetes</taxon>
        <taxon>Eurotiomycetidae</taxon>
        <taxon>Eurotiales</taxon>
        <taxon>Aspergillaceae</taxon>
        <taxon>Penicillium</taxon>
    </lineage>
</organism>
<dbReference type="PANTHER" id="PTHR39614:SF2">
    <property type="entry name" value="INTEGRAL MEMBRANE PROTEIN"/>
    <property type="match status" value="1"/>
</dbReference>
<gene>
    <name evidence="4" type="ORF">PSALAMII_LOCUS7663</name>
</gene>
<evidence type="ECO:0000259" key="3">
    <source>
        <dbReference type="Pfam" id="PF20684"/>
    </source>
</evidence>
<keyword evidence="2" id="KW-0812">Transmembrane</keyword>
<feature type="transmembrane region" description="Helical" evidence="2">
    <location>
        <begin position="7"/>
        <end position="26"/>
    </location>
</feature>
<name>A0A9W4JJU1_9EURO</name>
<dbReference type="Proteomes" id="UP001152646">
    <property type="component" value="Unassembled WGS sequence"/>
</dbReference>
<protein>
    <recommendedName>
        <fullName evidence="3">Rhodopsin domain-containing protein</fullName>
    </recommendedName>
</protein>
<dbReference type="Pfam" id="PF20684">
    <property type="entry name" value="Fung_rhodopsin"/>
    <property type="match status" value="1"/>
</dbReference>
<feature type="transmembrane region" description="Helical" evidence="2">
    <location>
        <begin position="199"/>
        <end position="223"/>
    </location>
</feature>
<feature type="transmembrane region" description="Helical" evidence="2">
    <location>
        <begin position="159"/>
        <end position="179"/>
    </location>
</feature>
<dbReference type="AlphaFoldDB" id="A0A9W4JJU1"/>
<evidence type="ECO:0000256" key="2">
    <source>
        <dbReference type="SAM" id="Phobius"/>
    </source>
</evidence>
<feature type="compositionally biased region" description="Basic and acidic residues" evidence="1">
    <location>
        <begin position="370"/>
        <end position="381"/>
    </location>
</feature>
<feature type="domain" description="Rhodopsin" evidence="3">
    <location>
        <begin position="60"/>
        <end position="296"/>
    </location>
</feature>
<dbReference type="PANTHER" id="PTHR39614">
    <property type="entry name" value="INTEGRAL MEMBRANE PROTEIN"/>
    <property type="match status" value="1"/>
</dbReference>
<evidence type="ECO:0000313" key="5">
    <source>
        <dbReference type="Proteomes" id="UP001152646"/>
    </source>
</evidence>
<dbReference type="EMBL" id="CAJVPA010000200">
    <property type="protein sequence ID" value="CAG8396743.1"/>
    <property type="molecule type" value="Genomic_DNA"/>
</dbReference>
<feature type="region of interest" description="Disordered" evidence="1">
    <location>
        <begin position="317"/>
        <end position="337"/>
    </location>
</feature>
<evidence type="ECO:0000313" key="4">
    <source>
        <dbReference type="EMBL" id="CAG8396743.1"/>
    </source>
</evidence>
<feature type="transmembrane region" description="Helical" evidence="2">
    <location>
        <begin position="41"/>
        <end position="63"/>
    </location>
</feature>
<accession>A0A9W4JJU1</accession>
<sequence>MKSEGMLGGYFSCFSAMAMLPVPSGLTPPLTVNNETNHNGVITIITSFALFIVLGSLGIRVYSAYSRRVQQLDDLTFAATVVCLGVFDILVLGQISVVFAQIHFGWGKTKTLIATKDQQKLEKASYSADILYAAILSSSKVSTALFYRTITLRSSPWMSYTLLTTMIVCAPITIVLLSVRCDKHPWRDINDECKALFSHWKAITTIDILLEVALLLYPIQSILRLQTPLGKKVTVILVLSCRALLIPVVAVHLYYIGKQMRSPDPTLEGTYVTIVAELHVALSVVVLIAPLMKPFIAAYVDENGLAYTDELSASRTKPKLVPRSGRSNGTDIGAQHGTFPSTNRIMKSIHISVDREDLELFQQSKNSIRLTRDTGDDKSRGELMMSKNN</sequence>
<feature type="transmembrane region" description="Helical" evidence="2">
    <location>
        <begin position="75"/>
        <end position="102"/>
    </location>
</feature>
<feature type="transmembrane region" description="Helical" evidence="2">
    <location>
        <begin position="235"/>
        <end position="257"/>
    </location>
</feature>
<feature type="transmembrane region" description="Helical" evidence="2">
    <location>
        <begin position="269"/>
        <end position="289"/>
    </location>
</feature>
<comment type="caution">
    <text evidence="4">The sequence shown here is derived from an EMBL/GenBank/DDBJ whole genome shotgun (WGS) entry which is preliminary data.</text>
</comment>
<dbReference type="OrthoDB" id="3918601at2759"/>
<dbReference type="InterPro" id="IPR049326">
    <property type="entry name" value="Rhodopsin_dom_fungi"/>
</dbReference>